<reference evidence="1 2" key="1">
    <citation type="journal article" date="2016" name="Sci. Rep.">
        <title>Metabolic traits of an uncultured archaeal lineage -MSBL1- from brine pools of the Red Sea.</title>
        <authorList>
            <person name="Mwirichia R."/>
            <person name="Alam I."/>
            <person name="Rashid M."/>
            <person name="Vinu M."/>
            <person name="Ba-Alawi W."/>
            <person name="Anthony Kamau A."/>
            <person name="Kamanda Ngugi D."/>
            <person name="Goker M."/>
            <person name="Klenk H.P."/>
            <person name="Bajic V."/>
            <person name="Stingl U."/>
        </authorList>
    </citation>
    <scope>NUCLEOTIDE SEQUENCE [LARGE SCALE GENOMIC DNA]</scope>
    <source>
        <strain evidence="1">SCGC-AAA382N08</strain>
    </source>
</reference>
<protein>
    <submittedName>
        <fullName evidence="1">Uncharacterized protein</fullName>
    </submittedName>
</protein>
<sequence>MKDIEKFRNNVYTSAIKGGRTKDGNGVMFIKGFKPFTLEPNSPVRLSPLCLGAGSEVFDNYYVQFKKMRKGGEK</sequence>
<dbReference type="AlphaFoldDB" id="A0A133VMZ8"/>
<evidence type="ECO:0000313" key="2">
    <source>
        <dbReference type="Proteomes" id="UP000070175"/>
    </source>
</evidence>
<dbReference type="Proteomes" id="UP000070175">
    <property type="component" value="Unassembled WGS sequence"/>
</dbReference>
<comment type="caution">
    <text evidence="1">The sequence shown here is derived from an EMBL/GenBank/DDBJ whole genome shotgun (WGS) entry which is preliminary data.</text>
</comment>
<accession>A0A133VMZ8</accession>
<dbReference type="EMBL" id="LHYJ01000054">
    <property type="protein sequence ID" value="KXB07783.1"/>
    <property type="molecule type" value="Genomic_DNA"/>
</dbReference>
<keyword evidence="2" id="KW-1185">Reference proteome</keyword>
<proteinExistence type="predicted"/>
<gene>
    <name evidence="1" type="ORF">AKJ56_02365</name>
</gene>
<organism evidence="1 2">
    <name type="scientific">candidate division MSBL1 archaeon SCGC-AAA382N08</name>
    <dbReference type="NCBI Taxonomy" id="1698285"/>
    <lineage>
        <taxon>Archaea</taxon>
        <taxon>Methanobacteriati</taxon>
        <taxon>Methanobacteriota</taxon>
        <taxon>candidate division MSBL1</taxon>
    </lineage>
</organism>
<evidence type="ECO:0000313" key="1">
    <source>
        <dbReference type="EMBL" id="KXB07783.1"/>
    </source>
</evidence>
<name>A0A133VMZ8_9EURY</name>